<dbReference type="InterPro" id="IPR008928">
    <property type="entry name" value="6-hairpin_glycosidase_sf"/>
</dbReference>
<dbReference type="Gene3D" id="2.60.20.10">
    <property type="entry name" value="Crystallins"/>
    <property type="match status" value="2"/>
</dbReference>
<dbReference type="Gene3D" id="2.80.10.50">
    <property type="match status" value="1"/>
</dbReference>
<dbReference type="PANTHER" id="PTHR47791">
    <property type="entry name" value="MEIOTICALLY UP-REGULATED GENE 191 PROTEIN"/>
    <property type="match status" value="1"/>
</dbReference>
<dbReference type="Pfam" id="PF05270">
    <property type="entry name" value="AbfB"/>
    <property type="match status" value="1"/>
</dbReference>
<dbReference type="InterPro" id="IPR005198">
    <property type="entry name" value="Glyco_hydro_76"/>
</dbReference>
<dbReference type="EMBL" id="AAMD01000195">
    <property type="protein sequence ID" value="EAU62921.1"/>
    <property type="molecule type" value="Genomic_DNA"/>
</dbReference>
<dbReference type="SUPFAM" id="SSF110221">
    <property type="entry name" value="AbfB domain"/>
    <property type="match status" value="1"/>
</dbReference>
<dbReference type="eggNOG" id="COG4833">
    <property type="taxonomic scope" value="Bacteria"/>
</dbReference>
<dbReference type="eggNOG" id="COG3250">
    <property type="taxonomic scope" value="Bacteria"/>
</dbReference>
<dbReference type="PANTHER" id="PTHR47791:SF4">
    <property type="entry name" value="(PUTATIVE SECRETED PROTEIN)-RELATED"/>
    <property type="match status" value="1"/>
</dbReference>
<dbReference type="CDD" id="cd23399">
    <property type="entry name" value="beta-trefoil_ABD_ABFB"/>
    <property type="match status" value="1"/>
</dbReference>
<dbReference type="SUPFAM" id="SSF49695">
    <property type="entry name" value="gamma-Crystallin-like"/>
    <property type="match status" value="1"/>
</dbReference>
<dbReference type="HOGENOM" id="CLU_378943_0_0_7"/>
<evidence type="ECO:0000313" key="3">
    <source>
        <dbReference type="EMBL" id="ADO68190.1"/>
    </source>
</evidence>
<dbReference type="InterPro" id="IPR053169">
    <property type="entry name" value="MUG_Protein"/>
</dbReference>
<evidence type="ECO:0000313" key="4">
    <source>
        <dbReference type="EMBL" id="EAU62921.1"/>
    </source>
</evidence>
<dbReference type="AlphaFoldDB" id="Q08R12"/>
<feature type="domain" description="Alpha-L-arabinofuranosidase B arabinose-binding" evidence="2">
    <location>
        <begin position="80"/>
        <end position="216"/>
    </location>
</feature>
<dbReference type="Proteomes" id="UP000032702">
    <property type="component" value="Unassembled WGS sequence"/>
</dbReference>
<keyword evidence="1" id="KW-0732">Signal</keyword>
<dbReference type="GO" id="GO:0046373">
    <property type="term" value="P:L-arabinose metabolic process"/>
    <property type="evidence" value="ECO:0007669"/>
    <property type="project" value="InterPro"/>
</dbReference>
<gene>
    <name evidence="3" type="ordered locus">STAUR_0381</name>
    <name evidence="4" type="ORF">STIAU_1832</name>
</gene>
<dbReference type="EMBL" id="CP002271">
    <property type="protein sequence ID" value="ADO68190.1"/>
    <property type="molecule type" value="Genomic_DNA"/>
</dbReference>
<dbReference type="Proteomes" id="UP000001351">
    <property type="component" value="Chromosome"/>
</dbReference>
<dbReference type="InterPro" id="IPR036195">
    <property type="entry name" value="AbfB_ABD_sf"/>
</dbReference>
<evidence type="ECO:0000313" key="5">
    <source>
        <dbReference type="Proteomes" id="UP000001351"/>
    </source>
</evidence>
<dbReference type="STRING" id="378806.STAUR_0381"/>
<accession>Q08R12</accession>
<dbReference type="InterPro" id="IPR011024">
    <property type="entry name" value="G_crystallin-like"/>
</dbReference>
<reference evidence="4 6" key="1">
    <citation type="submission" date="2006-04" db="EMBL/GenBank/DDBJ databases">
        <authorList>
            <person name="Nierman W.C."/>
        </authorList>
    </citation>
    <scope>NUCLEOTIDE SEQUENCE [LARGE SCALE GENOMIC DNA]</scope>
    <source>
        <strain evidence="4 6">DW4/3-1</strain>
    </source>
</reference>
<keyword evidence="5" id="KW-1185">Reference proteome</keyword>
<feature type="chain" id="PRO_5010840055" evidence="1">
    <location>
        <begin position="24"/>
        <end position="731"/>
    </location>
</feature>
<dbReference type="Pfam" id="PF03663">
    <property type="entry name" value="Glyco_hydro_76"/>
    <property type="match status" value="1"/>
</dbReference>
<proteinExistence type="predicted"/>
<evidence type="ECO:0000259" key="2">
    <source>
        <dbReference type="Pfam" id="PF05270"/>
    </source>
</evidence>
<dbReference type="SMR" id="Q08R12"/>
<dbReference type="CAZy" id="CBM42">
    <property type="family name" value="Carbohydrate-Binding Module Family 42"/>
</dbReference>
<feature type="signal peptide" evidence="1">
    <location>
        <begin position="1"/>
        <end position="23"/>
    </location>
</feature>
<evidence type="ECO:0000256" key="1">
    <source>
        <dbReference type="SAM" id="SignalP"/>
    </source>
</evidence>
<dbReference type="Gene3D" id="1.50.10.20">
    <property type="match status" value="1"/>
</dbReference>
<sequence>MRQAKVLLTTLLASVAMTRCGGANETADVATASTRTVSVRVNGVGTGPVHVAPASADAPPGKAALSWVPLRLNAYYSFGVTTPNYTNRVLRHYESLARTDVLGTSPVEKADSSFRVVPGLADSGCYSLQSQNYPEKYLRHASSRVRIDSRDNTRGFDEDATWCTRPGLSGQGVSLESYNFPGRYMRHANSEVWLAQRGGPLPSDTEYSFNDDATWKAISQAGSDFRAWGEETLSKIEQDFRKPGSNLYFEGADRQSTAFHWGAGVQLHALIAGGKTQQAEAYANEMHQAYWCNTKGRWAYNAVAYSCGDRYYDDNAWVAKALMELHQKTNNATYLNRAKEVLAFSMSGENSAGSNPNGGIRWHEGDTGGQCLCATAPTAVANLMVYRATGTQQYLNDGLRLYNWVKANRFGYGPGYRGYENAVMTQAAILLFRITGNYAYLEDARHLALAMESTYIDWQTHALKETGQWGGHDMTNAYVDLYETDGDINWLNIVAGYLQFLRDNGKDANGRYPEVWSDVGKPGNPFLLYQASAARAFARMGNTRGGTAKLRDPVAVFQDCNYSGIWGAGFLMGRYTLSDLLFHGITGKDISSVRVQPGYKVTFYENDNFGGASLVKTADDGCLVGAGWNDRVSSMVVEAVSPTVVVYKDCNFTNPGFNLPVGSYNEDTLRTLGLSPDVLSSLQAADGYEAVLYDGGQFDQASYTTGTTSCLVGAGWNDKAASIVIRKKASP</sequence>
<dbReference type="KEGG" id="sur:STAUR_0381"/>
<dbReference type="Pfam" id="PF03995">
    <property type="entry name" value="Inhibitor_I36"/>
    <property type="match status" value="1"/>
</dbReference>
<dbReference type="RefSeq" id="WP_002618383.1">
    <property type="nucleotide sequence ID" value="NC_014623.1"/>
</dbReference>
<name>Q08R12_STIAD</name>
<protein>
    <submittedName>
        <fullName evidence="3 4">ALpha-l-arabinofuranosidase b (Abfb) family</fullName>
    </submittedName>
</protein>
<dbReference type="OrthoDB" id="5522686at2"/>
<dbReference type="GO" id="GO:0046556">
    <property type="term" value="F:alpha-L-arabinofuranosidase activity"/>
    <property type="evidence" value="ECO:0007669"/>
    <property type="project" value="InterPro"/>
</dbReference>
<organism evidence="4 6">
    <name type="scientific">Stigmatella aurantiaca (strain DW4/3-1)</name>
    <dbReference type="NCBI Taxonomy" id="378806"/>
    <lineage>
        <taxon>Bacteria</taxon>
        <taxon>Pseudomonadati</taxon>
        <taxon>Myxococcota</taxon>
        <taxon>Myxococcia</taxon>
        <taxon>Myxococcales</taxon>
        <taxon>Cystobacterineae</taxon>
        <taxon>Archangiaceae</taxon>
        <taxon>Stigmatella</taxon>
    </lineage>
</organism>
<dbReference type="InterPro" id="IPR007934">
    <property type="entry name" value="AbfB_ABD"/>
</dbReference>
<evidence type="ECO:0000313" key="6">
    <source>
        <dbReference type="Proteomes" id="UP000032702"/>
    </source>
</evidence>
<dbReference type="SUPFAM" id="SSF48208">
    <property type="entry name" value="Six-hairpin glycosidases"/>
    <property type="match status" value="1"/>
</dbReference>
<reference evidence="3 5" key="2">
    <citation type="journal article" date="2011" name="Mol. Biol. Evol.">
        <title>Comparative genomic analysis of fruiting body formation in Myxococcales.</title>
        <authorList>
            <person name="Huntley S."/>
            <person name="Hamann N."/>
            <person name="Wegener-Feldbrugge S."/>
            <person name="Treuner-Lange A."/>
            <person name="Kube M."/>
            <person name="Reinhardt R."/>
            <person name="Klages S."/>
            <person name="Muller R."/>
            <person name="Ronning C.M."/>
            <person name="Nierman W.C."/>
            <person name="Sogaard-Andersen L."/>
        </authorList>
    </citation>
    <scope>NUCLEOTIDE SEQUENCE [LARGE SCALE GENOMIC DNA]</scope>
    <source>
        <strain evidence="3 5">DW4/3-1</strain>
    </source>
</reference>
<dbReference type="PATRIC" id="fig|378806.16.peg.1768"/>